<dbReference type="Pfam" id="PF01031">
    <property type="entry name" value="Dynamin_M"/>
    <property type="match status" value="1"/>
</dbReference>
<dbReference type="InterPro" id="IPR030381">
    <property type="entry name" value="G_DYNAMIN_dom"/>
</dbReference>
<dbReference type="PANTHER" id="PTHR11566:SF173">
    <property type="entry name" value="DYNAMIN-RELATED PROTEIN 4C"/>
    <property type="match status" value="1"/>
</dbReference>
<name>A0A820GXU7_9BILA</name>
<proteinExistence type="predicted"/>
<protein>
    <recommendedName>
        <fullName evidence="1">Dynamin-type G domain-containing protein</fullName>
    </recommendedName>
</protein>
<reference evidence="2" key="1">
    <citation type="submission" date="2021-02" db="EMBL/GenBank/DDBJ databases">
        <authorList>
            <person name="Nowell W R."/>
        </authorList>
    </citation>
    <scope>NUCLEOTIDE SEQUENCE</scope>
</reference>
<dbReference type="PROSITE" id="PS51718">
    <property type="entry name" value="G_DYNAMIN_2"/>
    <property type="match status" value="1"/>
</dbReference>
<feature type="non-terminal residue" evidence="2">
    <location>
        <position position="276"/>
    </location>
</feature>
<dbReference type="GO" id="GO:0005737">
    <property type="term" value="C:cytoplasm"/>
    <property type="evidence" value="ECO:0007669"/>
    <property type="project" value="TreeGrafter"/>
</dbReference>
<gene>
    <name evidence="2" type="ORF">FNK824_LOCUS39944</name>
</gene>
<dbReference type="GO" id="GO:0008017">
    <property type="term" value="F:microtubule binding"/>
    <property type="evidence" value="ECO:0007669"/>
    <property type="project" value="TreeGrafter"/>
</dbReference>
<dbReference type="GO" id="GO:0003924">
    <property type="term" value="F:GTPase activity"/>
    <property type="evidence" value="ECO:0007669"/>
    <property type="project" value="TreeGrafter"/>
</dbReference>
<dbReference type="InterPro" id="IPR000375">
    <property type="entry name" value="Dynamin_stalk"/>
</dbReference>
<comment type="caution">
    <text evidence="2">The sequence shown here is derived from an EMBL/GenBank/DDBJ whole genome shotgun (WGS) entry which is preliminary data.</text>
</comment>
<accession>A0A820GXU7</accession>
<dbReference type="InterPro" id="IPR027417">
    <property type="entry name" value="P-loop_NTPase"/>
</dbReference>
<evidence type="ECO:0000313" key="2">
    <source>
        <dbReference type="EMBL" id="CAF4282360.1"/>
    </source>
</evidence>
<dbReference type="Gene3D" id="3.40.50.300">
    <property type="entry name" value="P-loop containing nucleotide triphosphate hydrolases"/>
    <property type="match status" value="1"/>
</dbReference>
<dbReference type="InterPro" id="IPR022812">
    <property type="entry name" value="Dynamin"/>
</dbReference>
<dbReference type="InterPro" id="IPR045063">
    <property type="entry name" value="Dynamin_N"/>
</dbReference>
<dbReference type="PANTHER" id="PTHR11566">
    <property type="entry name" value="DYNAMIN"/>
    <property type="match status" value="1"/>
</dbReference>
<organism evidence="2 3">
    <name type="scientific">Rotaria sordida</name>
    <dbReference type="NCBI Taxonomy" id="392033"/>
    <lineage>
        <taxon>Eukaryota</taxon>
        <taxon>Metazoa</taxon>
        <taxon>Spiralia</taxon>
        <taxon>Gnathifera</taxon>
        <taxon>Rotifera</taxon>
        <taxon>Eurotatoria</taxon>
        <taxon>Bdelloidea</taxon>
        <taxon>Philodinida</taxon>
        <taxon>Philodinidae</taxon>
        <taxon>Rotaria</taxon>
    </lineage>
</organism>
<dbReference type="Proteomes" id="UP000663874">
    <property type="component" value="Unassembled WGS sequence"/>
</dbReference>
<feature type="domain" description="Dynamin-type G" evidence="1">
    <location>
        <begin position="1"/>
        <end position="163"/>
    </location>
</feature>
<dbReference type="SUPFAM" id="SSF52540">
    <property type="entry name" value="P-loop containing nucleoside triphosphate hydrolases"/>
    <property type="match status" value="1"/>
</dbReference>
<dbReference type="PRINTS" id="PR00195">
    <property type="entry name" value="DYNAMIN"/>
</dbReference>
<evidence type="ECO:0000313" key="3">
    <source>
        <dbReference type="Proteomes" id="UP000663874"/>
    </source>
</evidence>
<evidence type="ECO:0000259" key="1">
    <source>
        <dbReference type="PROSITE" id="PS51718"/>
    </source>
</evidence>
<dbReference type="GO" id="GO:0016020">
    <property type="term" value="C:membrane"/>
    <property type="evidence" value="ECO:0007669"/>
    <property type="project" value="TreeGrafter"/>
</dbReference>
<dbReference type="GO" id="GO:0005874">
    <property type="term" value="C:microtubule"/>
    <property type="evidence" value="ECO:0007669"/>
    <property type="project" value="TreeGrafter"/>
</dbReference>
<dbReference type="GO" id="GO:0005525">
    <property type="term" value="F:GTP binding"/>
    <property type="evidence" value="ECO:0007669"/>
    <property type="project" value="InterPro"/>
</dbReference>
<sequence length="276" mass="31739">LIDLPGITRNPIGGQSQTIYKDIVELIEHYIEPSTAIVLHVIPSSVDFTTSESIQLAKKTDPHCERQLIAVSKIDKFDKDIGEKLQGIGPGSMALKLGCIAVLNRTQEEIDQNIPFDEMRRREQQFFRSQKAFKDVPEQYLGSEQLVKRLALIQQERIRSTLPSIIDELKKEIKLKKSELKQMPSPITSEMDCWALYTDLIKKYREIINARVHGIYDNEMQLEIKEATHIKFYPSQALIRAQMSNDQNDERIAFQLYNRQKKCREKLHGIGPGSMA</sequence>
<dbReference type="AlphaFoldDB" id="A0A820GXU7"/>
<dbReference type="EMBL" id="CAJOBE010028695">
    <property type="protein sequence ID" value="CAF4282360.1"/>
    <property type="molecule type" value="Genomic_DNA"/>
</dbReference>
<feature type="non-terminal residue" evidence="2">
    <location>
        <position position="1"/>
    </location>
</feature>
<dbReference type="Pfam" id="PF00350">
    <property type="entry name" value="Dynamin_N"/>
    <property type="match status" value="1"/>
</dbReference>